<dbReference type="OrthoDB" id="168408at2759"/>
<keyword evidence="4 5" id="KW-0732">Signal</keyword>
<comment type="similarity">
    <text evidence="2 5">Belongs to the RxLR effector family.</text>
</comment>
<evidence type="ECO:0000256" key="6">
    <source>
        <dbReference type="SAM" id="Phobius"/>
    </source>
</evidence>
<comment type="function">
    <text evidence="5">Effector that suppresses plant defense responses during pathogen infection.</text>
</comment>
<keyword evidence="3 5" id="KW-0964">Secreted</keyword>
<dbReference type="PROSITE" id="PS51257">
    <property type="entry name" value="PROKAR_LIPOPROTEIN"/>
    <property type="match status" value="1"/>
</dbReference>
<feature type="transmembrane region" description="Helical" evidence="6">
    <location>
        <begin position="120"/>
        <end position="137"/>
    </location>
</feature>
<evidence type="ECO:0000313" key="8">
    <source>
        <dbReference type="Proteomes" id="UP000694044"/>
    </source>
</evidence>
<dbReference type="EMBL" id="JAGDFM010000044">
    <property type="protein sequence ID" value="KAG7389460.1"/>
    <property type="molecule type" value="Genomic_DNA"/>
</dbReference>
<comment type="subcellular location">
    <subcellularLocation>
        <location evidence="1 5">Secreted</location>
    </subcellularLocation>
</comment>
<comment type="caution">
    <text evidence="7">The sequence shown here is derived from an EMBL/GenBank/DDBJ whole genome shotgun (WGS) entry which is preliminary data.</text>
</comment>
<dbReference type="AlphaFoldDB" id="A0A8T1WBB9"/>
<evidence type="ECO:0000256" key="1">
    <source>
        <dbReference type="ARBA" id="ARBA00004613"/>
    </source>
</evidence>
<dbReference type="Pfam" id="PF16810">
    <property type="entry name" value="RXLR"/>
    <property type="match status" value="1"/>
</dbReference>
<keyword evidence="6" id="KW-1133">Transmembrane helix</keyword>
<evidence type="ECO:0000256" key="3">
    <source>
        <dbReference type="ARBA" id="ARBA00022525"/>
    </source>
</evidence>
<feature type="signal peptide" evidence="5">
    <location>
        <begin position="1"/>
        <end position="21"/>
    </location>
</feature>
<sequence length="139" mass="15001">MGLRCLVFVVVFFTLAACCNCVTVADSNVMAKDLEADSTRLIDVNGKRNLRAHETNANDEERAFPGVTSLKTLLQKIPHVGHLKTMVKENPALAKANVFVSKRPKLHAASLIVKGQLKPLAIIGAVALTGGYIMYLVKG</sequence>
<gene>
    <name evidence="7" type="ORF">PHYPSEUDO_010345</name>
</gene>
<dbReference type="Proteomes" id="UP000694044">
    <property type="component" value="Unassembled WGS sequence"/>
</dbReference>
<keyword evidence="6" id="KW-0812">Transmembrane</keyword>
<protein>
    <recommendedName>
        <fullName evidence="5">RxLR effector protein</fullName>
    </recommendedName>
</protein>
<accession>A0A8T1WBB9</accession>
<evidence type="ECO:0000313" key="7">
    <source>
        <dbReference type="EMBL" id="KAG7389460.1"/>
    </source>
</evidence>
<dbReference type="InterPro" id="IPR031825">
    <property type="entry name" value="RXLR"/>
</dbReference>
<evidence type="ECO:0000256" key="4">
    <source>
        <dbReference type="ARBA" id="ARBA00022729"/>
    </source>
</evidence>
<evidence type="ECO:0000256" key="2">
    <source>
        <dbReference type="ARBA" id="ARBA00010400"/>
    </source>
</evidence>
<name>A0A8T1WBB9_9STRA</name>
<feature type="chain" id="PRO_5035779274" description="RxLR effector protein" evidence="5">
    <location>
        <begin position="22"/>
        <end position="139"/>
    </location>
</feature>
<keyword evidence="6" id="KW-0472">Membrane</keyword>
<proteinExistence type="inferred from homology"/>
<comment type="domain">
    <text evidence="5">The RxLR-dEER motif acts to carry the protein into the host cell cytoplasm through binding to cell surface phosphatidylinositol-3-phosphate.</text>
</comment>
<evidence type="ECO:0000256" key="5">
    <source>
        <dbReference type="RuleBase" id="RU367124"/>
    </source>
</evidence>
<reference evidence="7" key="1">
    <citation type="submission" date="2021-02" db="EMBL/GenBank/DDBJ databases">
        <authorList>
            <person name="Palmer J.M."/>
        </authorList>
    </citation>
    <scope>NUCLEOTIDE SEQUENCE</scope>
    <source>
        <strain evidence="7">SCRP734</strain>
    </source>
</reference>
<organism evidence="7 8">
    <name type="scientific">Phytophthora pseudosyringae</name>
    <dbReference type="NCBI Taxonomy" id="221518"/>
    <lineage>
        <taxon>Eukaryota</taxon>
        <taxon>Sar</taxon>
        <taxon>Stramenopiles</taxon>
        <taxon>Oomycota</taxon>
        <taxon>Peronosporomycetes</taxon>
        <taxon>Peronosporales</taxon>
        <taxon>Peronosporaceae</taxon>
        <taxon>Phytophthora</taxon>
    </lineage>
</organism>
<keyword evidence="8" id="KW-1185">Reference proteome</keyword>